<gene>
    <name evidence="2" type="ORF">RSIPO_03252</name>
</gene>
<keyword evidence="3" id="KW-1185">Reference proteome</keyword>
<accession>A0A7U7JD28</accession>
<keyword evidence="1" id="KW-1133">Transmembrane helix</keyword>
<dbReference type="AlphaFoldDB" id="A0A7U7JD28"/>
<dbReference type="Proteomes" id="UP000053470">
    <property type="component" value="Unassembled WGS sequence"/>
</dbReference>
<protein>
    <submittedName>
        <fullName evidence="2">Hypothetical signal peptide protein</fullName>
    </submittedName>
</protein>
<evidence type="ECO:0000313" key="2">
    <source>
        <dbReference type="EMBL" id="CEJ16554.1"/>
    </source>
</evidence>
<organism evidence="2 3">
    <name type="scientific">Ralstonia solanacearum IPO1609</name>
    <dbReference type="NCBI Taxonomy" id="564066"/>
    <lineage>
        <taxon>Bacteria</taxon>
        <taxon>Pseudomonadati</taxon>
        <taxon>Pseudomonadota</taxon>
        <taxon>Betaproteobacteria</taxon>
        <taxon>Burkholderiales</taxon>
        <taxon>Burkholderiaceae</taxon>
        <taxon>Ralstonia</taxon>
        <taxon>Ralstonia solanacearum species complex</taxon>
    </lineage>
</organism>
<keyword evidence="1" id="KW-0472">Membrane</keyword>
<feature type="transmembrane region" description="Helical" evidence="1">
    <location>
        <begin position="135"/>
        <end position="154"/>
    </location>
</feature>
<keyword evidence="1" id="KW-0812">Transmembrane</keyword>
<feature type="transmembrane region" description="Helical" evidence="1">
    <location>
        <begin position="20"/>
        <end position="39"/>
    </location>
</feature>
<reference evidence="2" key="2">
    <citation type="submission" date="2022-04" db="EMBL/GenBank/DDBJ databases">
        <title>Genomic draft of R. solanacearum strain IPO1609, a phylotype IIB1/biovar 2/race 3 strain isolated from potato in Europe.</title>
        <authorList>
            <person name="Boucher C."/>
            <person name="Carrere S."/>
            <person name="Dossat C."/>
            <person name="Elbaz M."/>
            <person name="Genin S."/>
            <person name="Gouzy J."/>
            <person name="Prior P."/>
            <person name="Segurens B."/>
            <person name="Wincker P."/>
        </authorList>
    </citation>
    <scope>NUCLEOTIDE SEQUENCE</scope>
    <source>
        <strain evidence="2">IPO1609</strain>
    </source>
</reference>
<sequence length="243" mass="26203">MDTLIDWLIKAWDSGNVATLAFAALLLGGFKLNSILSLAQRISGRRRRFLVDALKQDGLDAATRAFLLEELNALLVQRATGIVGNQVYRSTVLALIARSNGELRAGQFARAGRFLQLRDGSRIDVVIRRSDTFEYWATILYGLFLLVLALGLFSLPKLAPPIGNPIAVAGLIALGVATLAFGCFMFAQTVPYTVAKRIAPVLQRLQSPTRHEIAVEPGESRPGEAGLPCLASARASLAARSMA</sequence>
<proteinExistence type="predicted"/>
<evidence type="ECO:0000313" key="3">
    <source>
        <dbReference type="Proteomes" id="UP000053470"/>
    </source>
</evidence>
<dbReference type="RefSeq" id="WP_003262927.1">
    <property type="nucleotide sequence ID" value="NZ_LN651281.1"/>
</dbReference>
<dbReference type="EMBL" id="LN651281">
    <property type="protein sequence ID" value="CEJ16554.1"/>
    <property type="molecule type" value="Genomic_DNA"/>
</dbReference>
<feature type="transmembrane region" description="Helical" evidence="1">
    <location>
        <begin position="166"/>
        <end position="187"/>
    </location>
</feature>
<evidence type="ECO:0000256" key="1">
    <source>
        <dbReference type="SAM" id="Phobius"/>
    </source>
</evidence>
<name>A0A7U7JD28_RALSL</name>
<reference evidence="2" key="1">
    <citation type="submission" date="2014-11" db="EMBL/GenBank/DDBJ databases">
        <authorList>
            <person name="Genoscope - CEA"/>
        </authorList>
    </citation>
    <scope>NUCLEOTIDE SEQUENCE</scope>
    <source>
        <strain evidence="2">IPO1609</strain>
    </source>
</reference>